<dbReference type="OMA" id="FQGVVWK"/>
<organism evidence="2 3">
    <name type="scientific">Aspergillus calidoustus</name>
    <dbReference type="NCBI Taxonomy" id="454130"/>
    <lineage>
        <taxon>Eukaryota</taxon>
        <taxon>Fungi</taxon>
        <taxon>Dikarya</taxon>
        <taxon>Ascomycota</taxon>
        <taxon>Pezizomycotina</taxon>
        <taxon>Eurotiomycetes</taxon>
        <taxon>Eurotiomycetidae</taxon>
        <taxon>Eurotiales</taxon>
        <taxon>Aspergillaceae</taxon>
        <taxon>Aspergillus</taxon>
        <taxon>Aspergillus subgen. Nidulantes</taxon>
    </lineage>
</organism>
<dbReference type="Proteomes" id="UP000054771">
    <property type="component" value="Unassembled WGS sequence"/>
</dbReference>
<evidence type="ECO:0000313" key="3">
    <source>
        <dbReference type="Proteomes" id="UP000054771"/>
    </source>
</evidence>
<dbReference type="EMBL" id="CDMC01000003">
    <property type="protein sequence ID" value="CEL02973.1"/>
    <property type="molecule type" value="Genomic_DNA"/>
</dbReference>
<evidence type="ECO:0000313" key="2">
    <source>
        <dbReference type="EMBL" id="CEL02973.1"/>
    </source>
</evidence>
<dbReference type="AlphaFoldDB" id="A0A0U5FWG1"/>
<protein>
    <submittedName>
        <fullName evidence="2">Uncharacterized protein</fullName>
    </submittedName>
</protein>
<feature type="region of interest" description="Disordered" evidence="1">
    <location>
        <begin position="223"/>
        <end position="334"/>
    </location>
</feature>
<dbReference type="STRING" id="454130.A0A0U5FWG1"/>
<reference evidence="3" key="1">
    <citation type="journal article" date="2016" name="Genome Announc.">
        <title>Draft genome sequences of fungus Aspergillus calidoustus.</title>
        <authorList>
            <person name="Horn F."/>
            <person name="Linde J."/>
            <person name="Mattern D.J."/>
            <person name="Walther G."/>
            <person name="Guthke R."/>
            <person name="Scherlach K."/>
            <person name="Martin K."/>
            <person name="Brakhage A.A."/>
            <person name="Petzke L."/>
            <person name="Valiante V."/>
        </authorList>
    </citation>
    <scope>NUCLEOTIDE SEQUENCE [LARGE SCALE GENOMIC DNA]</scope>
    <source>
        <strain evidence="3">SF006504</strain>
    </source>
</reference>
<name>A0A0U5FWG1_ASPCI</name>
<accession>A0A0U5FWG1</accession>
<gene>
    <name evidence="2" type="ORF">ASPCAL04134</name>
</gene>
<keyword evidence="3" id="KW-1185">Reference proteome</keyword>
<dbReference type="OrthoDB" id="5372734at2759"/>
<evidence type="ECO:0000256" key="1">
    <source>
        <dbReference type="SAM" id="MobiDB-lite"/>
    </source>
</evidence>
<sequence length="334" mass="36536">MASDDEDFFEEFDDDDIFWVEESDPTAADDLAAAATHDPILPEDPSLETADYFSDWDDLSDDYYDEDPTAVRRLRAMGLLPLKDTAPFDSLPSKRRKVANNLITDTASFQGVAWKHPADETDIVEIYAPGEGEKVSLLKNWREIFRNAKPAIGRLRGRKPIPMMVDVNPAEESEPGLEVPPLVEDISDAEVTDADAKSAKPLYSTPFHAQVVLNSPPDLPVHSKKLGFAKSPGDELKHPLQPITEEDQGPTTNGVSSETPAEDGTKEPAPAPARRGRKRKASVSVSDPPDDSQNTATTEAQPKKSKRSLSKSSQTSKPPPASSAPVRRSARNKK</sequence>
<proteinExistence type="predicted"/>
<feature type="compositionally biased region" description="Polar residues" evidence="1">
    <location>
        <begin position="249"/>
        <end position="259"/>
    </location>
</feature>